<dbReference type="InterPro" id="IPR011989">
    <property type="entry name" value="ARM-like"/>
</dbReference>
<keyword evidence="15" id="KW-1185">Reference proteome</keyword>
<dbReference type="PANTHER" id="PTHR11139:SF9">
    <property type="entry name" value="SERINE_THREONINE-PROTEIN KINASE MTOR"/>
    <property type="match status" value="1"/>
</dbReference>
<dbReference type="InterPro" id="IPR011009">
    <property type="entry name" value="Kinase-like_dom_sf"/>
</dbReference>
<evidence type="ECO:0000256" key="6">
    <source>
        <dbReference type="ARBA" id="ARBA00022777"/>
    </source>
</evidence>
<evidence type="ECO:0000313" key="15">
    <source>
        <dbReference type="Proteomes" id="UP000825002"/>
    </source>
</evidence>
<keyword evidence="7" id="KW-0067">ATP-binding</keyword>
<dbReference type="Gene3D" id="1.20.120.150">
    <property type="entry name" value="FKBP12-rapamycin binding domain"/>
    <property type="match status" value="1"/>
</dbReference>
<dbReference type="Gene3D" id="3.30.1010.10">
    <property type="entry name" value="Phosphatidylinositol 3-kinase Catalytic Subunit, Chain A, domain 4"/>
    <property type="match status" value="1"/>
</dbReference>
<feature type="non-terminal residue" evidence="14">
    <location>
        <position position="1"/>
    </location>
</feature>
<dbReference type="SUPFAM" id="SSF47212">
    <property type="entry name" value="FKBP12-rapamycin-binding domain of FKBP-rapamycin-associated protein (FRAP)"/>
    <property type="match status" value="1"/>
</dbReference>
<keyword evidence="5" id="KW-0547">Nucleotide-binding</keyword>
<comment type="catalytic activity">
    <reaction evidence="8">
        <text>L-threonyl-[protein] + ATP = O-phospho-L-threonyl-[protein] + ADP + H(+)</text>
        <dbReference type="Rhea" id="RHEA:46608"/>
        <dbReference type="Rhea" id="RHEA-COMP:11060"/>
        <dbReference type="Rhea" id="RHEA-COMP:11605"/>
        <dbReference type="ChEBI" id="CHEBI:15378"/>
        <dbReference type="ChEBI" id="CHEBI:30013"/>
        <dbReference type="ChEBI" id="CHEBI:30616"/>
        <dbReference type="ChEBI" id="CHEBI:61977"/>
        <dbReference type="ChEBI" id="CHEBI:456216"/>
        <dbReference type="EC" id="2.7.11.1"/>
    </reaction>
</comment>
<feature type="region of interest" description="Disordered" evidence="10">
    <location>
        <begin position="1154"/>
        <end position="1196"/>
    </location>
</feature>
<evidence type="ECO:0000256" key="2">
    <source>
        <dbReference type="ARBA" id="ARBA00012513"/>
    </source>
</evidence>
<dbReference type="PANTHER" id="PTHR11139">
    <property type="entry name" value="ATAXIA TELANGIECTASIA MUTATED ATM -RELATED"/>
    <property type="match status" value="1"/>
</dbReference>
<feature type="region of interest" description="Disordered" evidence="10">
    <location>
        <begin position="389"/>
        <end position="408"/>
    </location>
</feature>
<feature type="region of interest" description="Disordered" evidence="10">
    <location>
        <begin position="801"/>
        <end position="820"/>
    </location>
</feature>
<reference evidence="14 15" key="1">
    <citation type="submission" date="2020-10" db="EMBL/GenBank/DDBJ databases">
        <authorList>
            <person name="Klimov P.B."/>
            <person name="Dyachkov S.M."/>
            <person name="Chetverikov P.E."/>
        </authorList>
    </citation>
    <scope>NUCLEOTIDE SEQUENCE [LARGE SCALE GENOMIC DNA]</scope>
    <source>
        <strain evidence="14">BMOC 18-1129-001#AD2665</strain>
        <tissue evidence="14">Entire mites</tissue>
    </source>
</reference>
<dbReference type="PROSITE" id="PS00916">
    <property type="entry name" value="PI3_4_KINASE_2"/>
    <property type="match status" value="1"/>
</dbReference>
<dbReference type="SMART" id="SM00146">
    <property type="entry name" value="PI3Kc"/>
    <property type="match status" value="1"/>
</dbReference>
<dbReference type="PROSITE" id="PS51190">
    <property type="entry name" value="FATC"/>
    <property type="match status" value="1"/>
</dbReference>
<dbReference type="InterPro" id="IPR036738">
    <property type="entry name" value="FRB_sf"/>
</dbReference>
<feature type="region of interest" description="Disordered" evidence="10">
    <location>
        <begin position="573"/>
        <end position="611"/>
    </location>
</feature>
<keyword evidence="3" id="KW-0808">Transferase</keyword>
<dbReference type="Gene3D" id="1.25.10.10">
    <property type="entry name" value="Leucine-rich Repeat Variant"/>
    <property type="match status" value="4"/>
</dbReference>
<sequence>MVERTNVLATIFNNLRSKNDDERIRAAQQLWHHVINEVHGKPIEVVKKFIEDINQQIYQLLQANTDINDKKGGCLAIITLISVDVGDRNTQCSRFANILRNLPVTTDPKLMELEALAIGKIASASGSLTASYVEYEVSRAIEWLRTDQGAKKHGAVLKLRELANAAPSFFTQHIQQFFDSIFLAICDSELTVRESGVDALRSALYVLVSRETKETQNPKWYRHCYEEAMKNLSESSSNQGHSGSGKRARHEDKMHGSLLVLCELFRYSNAEAERIFQAIDDNVLSQASYDQHHHAYLTSNGTTLSCSASGGPQGGRASSASVNNIMFHSKMSPSSRASIQSAIGAPSNMSVTPSPSIVPFATTSAPPVAQSHRTTPFKDLALFAKSFRHPRRQSQPTSSSGQQHNLFSISSSGQSSAAVAASSTAAAAVAVASHHNQFHHHVHRFSPVPATTMHLSGTTPLLAMASPGSLLVGGGASAAVNQSLSLSSQTSPTLRRTICESPTCREFLDENFPLICDLVMRQNSTRIKCINRVLLILIPRLAAFKPKYFIENHLSQTVNMLLNGLAINRSSSSLTPNSLSSTNSGSNTGSSSSGVTSSTHHIHHHHSASSLSASHRERPMYFISIGLLAFGVREALEPYIPRIMDAISACLPASHAKDGSAIHHNITGSGGSGSGSVHGSKKRNAQAAILASSVEPSVFICINLLAQALGQLIEPEIRSQNILDQMTLTGLSPTLAAAFLELSIQMPQLRKQVHSHLLEMLSLVLMQRPFSHPGAPGSGVNQGMSNSASGGTLDATTGQLSPVNHHSYMSHHHHHMQHGKQADDVGSITLALRILSRFDFHSMFTMQFATHCADTYLVSEIREIRLEAVKTCCQLLLPAIIRNQNKHSPSLVDAIQNVLHKLLVAGVTDSEPEVRYFVLASLSPKFDPYLAQVTNLNCLFLCLNEEIFEIRELAICIIGRLSSLNPGFVLPSLRKVLLNYLNELKYSGMGRNKEQAARMLAQLFAHAPALMRSYTEPIINEFLAQLRDAQEPTNAQATISVLAAVGQQAQVSGTDLLAYVHKLVPVLLDSIQDSTSELKRDIGLWTLGHLIENTGFVVEPYWMYPNMLDILLNLLKTEQAPSIRIKAIRVLGLLGAIDPYRHQVNLGQIDQAGEMLSSQPSDSPGDGQTGGGAGATAGQGGGTGVTSTNIAGGTGPGVGQPSASEMLVNLSNSYDDFYPAIAISALIKIMRDSSLIHHHTMAVQAVTFIFQRLGVRCVQYIQDVLPSFISVIHQADSQYIEFFFQQLGNLVSIVKQHIRNYLDDIFELIKKSWSAPNPLPNLQITLINLVEQIVVAPDGEFRVYLPRLIPHALKVFQYDRSPKCMVTERLLHALQEFGNNLDDCLYLILPPVVKCFDSIDMPLQVRKTALETIEIFAETLDISEFATRIIHPLIRVLDYEPELRPHAMDALSAMAQQLGQTFALFVPTVHKVMSKHKIVHTPYDIVESRLFPSSGLRASRSANGICGVSNNDVIDGYSPGNLSSLSGASPGGGAALRRRVARDKSGAAPTVPPDLGGTSKKVQVSDLQRAWSIRRRASRDDWLEWLRILSIDLLKESPSLALKSCNPLAQAYYPLSRELFNPAFLCCWTELTPEQQHELIGSIELALTAQDVPEVTQALLNLTEFMEHSDRGPLPIKPRLLAQRAQMCRAFAKALHYTEEEFRQAHSGSGPTGETPNSSPSSSSSIEQPKDKNNKLPSQPEAQKSTQVLEDLLSINNQLHQHEAAAGVLKYAENNGFTLINKEGWYEKLRDWDAALAEYTAKLNLDMSPSSAGNQQQRTLDVQSVKGLLRCYENIGEWDSLYKLATDTWPQFGEPDRQEVAKVAASAAWALRKWDGMTRFTSAIKDNTVDSAFYKAVLAVHRDQFDEAMQLIDVARTSIDTDLTAMAGESKSRAYGAMVQVMMLAELEEVIAYKQAAGDEQTRAFIRDKWWKRLKGCDQIVEDWQRILTLRSLVITPQDDMRAWIKFASLCQRTSNSQCRLAQSHRILTMLLAPNSTPTHGHRSSLMQQRISTSVNPSSLASSPTSLTSTVGDLTLHGSSYNQQFEQTIQDEIDDEQLCERPQVAYAYLKHLWRAGHRHRAFARLDRFVERAPAKLVGMSGLNLNLNLNMHPSPSIGSFVTGLSGSTPAVSTMGPPACSTRLGQTHLSPTNSSLAQNSSNPKPALDLNVLLSKCYLKLGQWQESLQGVNEDSIDSIHHYYHKATEHDCDSYKAWHALAYMAYEAVLFYARSASPASGDTSPSPSDALSTTLPPGQLTPPVPEVGGRFQGGSSDTQPAGTSYEEESLVSPRMSEVATPLTATSSLAPDTPTPPTSNNFAGNCQPPTMAVSLHSVGPLELGDKQEQQPERRRHHLQQKNASLYTVTAIHAFFRSISLSHGNSLQDTLRLLTLWFDVANDTQVSKAFGAGIKSVPTETWLKVIPQLIARVDSPRPNVNLPLQELLSEIGKQHPQALIYPLTVASKSTVVARQRAAKRLMSSMREHSSQLVAQAMLVSEELIRVAILWHELWHEALEEASRLYFGEKNIKGMLETLEPLHEMMARGAQTLKEMSFQHAYGRDLLQAYDWCTQFQRSGNTRDLTQAWHLYYNVFRRISKQLPQLTLLELKYVSPKLEVCHDLELAVPGSYTPCRPVVQIARVESNLQVITSKQRPRKLCIRGSDGKTYTFLLKGHEDLRQDERVMQLFSLVNTLLVSHAETARSNLTIQRYSVIPLSTNSGLIGWVPHCDTLHTLIKDYREKRKVILNIEHRLMLKMAPDYDHLTLMQKVEVFEHALANTFGDDLAKLLWLKSPSSEVWFDRRTNYTRSLATMSMVGYVLGLGDRHPSNLMLDRLSGKILHIDFGDCFEVAMTREKFPEKIPFRLTRMLINAMEVTGIEGTYRMTCEKMMHVLRKNKDSLMAVLEAFVYDPLLNWRQDEREQPAANAKALAVVNRVRDKLTGRDFDPCVTLDVPKQIDLLIKQATSHENLCQCYIGWCPFW</sequence>
<feature type="domain" description="FAT" evidence="12">
    <location>
        <begin position="1680"/>
        <end position="2503"/>
    </location>
</feature>
<comment type="similarity">
    <text evidence="1">Belongs to the PI3/PI4-kinase family.</text>
</comment>
<comment type="catalytic activity">
    <reaction evidence="9">
        <text>L-seryl-[protein] + ATP = O-phospho-L-seryl-[protein] + ADP + H(+)</text>
        <dbReference type="Rhea" id="RHEA:17989"/>
        <dbReference type="Rhea" id="RHEA-COMP:9863"/>
        <dbReference type="Rhea" id="RHEA-COMP:11604"/>
        <dbReference type="ChEBI" id="CHEBI:15378"/>
        <dbReference type="ChEBI" id="CHEBI:29999"/>
        <dbReference type="ChEBI" id="CHEBI:30616"/>
        <dbReference type="ChEBI" id="CHEBI:83421"/>
        <dbReference type="ChEBI" id="CHEBI:456216"/>
        <dbReference type="EC" id="2.7.11.1"/>
    </reaction>
</comment>
<keyword evidence="6 14" id="KW-0418">Kinase</keyword>
<dbReference type="SUPFAM" id="SSF56112">
    <property type="entry name" value="Protein kinase-like (PK-like)"/>
    <property type="match status" value="1"/>
</dbReference>
<dbReference type="Pfam" id="PF00454">
    <property type="entry name" value="PI3_PI4_kinase"/>
    <property type="match status" value="1"/>
</dbReference>
<organism evidence="14 15">
    <name type="scientific">Fragariocoptes setiger</name>
    <dbReference type="NCBI Taxonomy" id="1670756"/>
    <lineage>
        <taxon>Eukaryota</taxon>
        <taxon>Metazoa</taxon>
        <taxon>Ecdysozoa</taxon>
        <taxon>Arthropoda</taxon>
        <taxon>Chelicerata</taxon>
        <taxon>Arachnida</taxon>
        <taxon>Acari</taxon>
        <taxon>Acariformes</taxon>
        <taxon>Trombidiformes</taxon>
        <taxon>Prostigmata</taxon>
        <taxon>Eupodina</taxon>
        <taxon>Eriophyoidea</taxon>
        <taxon>Phytoptidae</taxon>
        <taxon>Fragariocoptes</taxon>
    </lineage>
</organism>
<dbReference type="Proteomes" id="UP000825002">
    <property type="component" value="Unassembled WGS sequence"/>
</dbReference>
<feature type="region of interest" description="Disordered" evidence="10">
    <location>
        <begin position="2273"/>
        <end position="2353"/>
    </location>
</feature>
<feature type="compositionally biased region" description="Polar residues" evidence="10">
    <location>
        <begin position="1735"/>
        <end position="1745"/>
    </location>
</feature>
<dbReference type="PROSITE" id="PS50290">
    <property type="entry name" value="PI3_4_KINASE_3"/>
    <property type="match status" value="1"/>
</dbReference>
<dbReference type="SUPFAM" id="SSF48371">
    <property type="entry name" value="ARM repeat"/>
    <property type="match status" value="1"/>
</dbReference>
<evidence type="ECO:0000256" key="3">
    <source>
        <dbReference type="ARBA" id="ARBA00022679"/>
    </source>
</evidence>
<feature type="compositionally biased region" description="Polar residues" evidence="10">
    <location>
        <begin position="2309"/>
        <end position="2318"/>
    </location>
</feature>
<dbReference type="InterPro" id="IPR016024">
    <property type="entry name" value="ARM-type_fold"/>
</dbReference>
<dbReference type="InterPro" id="IPR050517">
    <property type="entry name" value="DDR_Repair_Kinase"/>
</dbReference>
<evidence type="ECO:0000256" key="4">
    <source>
        <dbReference type="ARBA" id="ARBA00022737"/>
    </source>
</evidence>
<dbReference type="Gene3D" id="1.10.1070.11">
    <property type="entry name" value="Phosphatidylinositol 3-/4-kinase, catalytic domain"/>
    <property type="match status" value="1"/>
</dbReference>
<comment type="caution">
    <text evidence="14">The sequence shown here is derived from an EMBL/GenBank/DDBJ whole genome shotgun (WGS) entry which is preliminary data.</text>
</comment>
<dbReference type="SMART" id="SM01345">
    <property type="entry name" value="Rapamycin_bind"/>
    <property type="match status" value="1"/>
</dbReference>
<gene>
    <name evidence="14" type="primary">MTOR</name>
    <name evidence="14" type="ORF">GZH46_02607</name>
</gene>
<evidence type="ECO:0000259" key="13">
    <source>
        <dbReference type="PROSITE" id="PS51190"/>
    </source>
</evidence>
<dbReference type="Pfam" id="PF02260">
    <property type="entry name" value="FATC"/>
    <property type="match status" value="1"/>
</dbReference>
<feature type="compositionally biased region" description="Polar residues" evidence="10">
    <location>
        <begin position="393"/>
        <end position="407"/>
    </location>
</feature>
<protein>
    <recommendedName>
        <fullName evidence="2">non-specific serine/threonine protein kinase</fullName>
        <ecNumber evidence="2">2.7.11.1</ecNumber>
    </recommendedName>
</protein>
<evidence type="ECO:0000256" key="1">
    <source>
        <dbReference type="ARBA" id="ARBA00011031"/>
    </source>
</evidence>
<dbReference type="InterPro" id="IPR018936">
    <property type="entry name" value="PI3/4_kinase_CS"/>
</dbReference>
<feature type="domain" description="FATC" evidence="13">
    <location>
        <begin position="2984"/>
        <end position="3016"/>
    </location>
</feature>
<dbReference type="InterPro" id="IPR024585">
    <property type="entry name" value="mTOR_dom"/>
</dbReference>
<evidence type="ECO:0000256" key="9">
    <source>
        <dbReference type="ARBA" id="ARBA00048679"/>
    </source>
</evidence>
<evidence type="ECO:0000256" key="5">
    <source>
        <dbReference type="ARBA" id="ARBA00022741"/>
    </source>
</evidence>
<dbReference type="Pfam" id="PF23593">
    <property type="entry name" value="HEAT_ATR"/>
    <property type="match status" value="1"/>
</dbReference>
<evidence type="ECO:0000313" key="14">
    <source>
        <dbReference type="EMBL" id="KAG9508887.1"/>
    </source>
</evidence>
<feature type="compositionally biased region" description="Polar residues" evidence="10">
    <location>
        <begin position="2273"/>
        <end position="2292"/>
    </location>
</feature>
<dbReference type="InterPro" id="IPR003152">
    <property type="entry name" value="FATC_dom"/>
</dbReference>
<dbReference type="SMART" id="SM01346">
    <property type="entry name" value="DUF3385"/>
    <property type="match status" value="1"/>
</dbReference>
<dbReference type="InterPro" id="IPR003151">
    <property type="entry name" value="PIK-rel_kinase_FAT"/>
</dbReference>
<dbReference type="PROSITE" id="PS00915">
    <property type="entry name" value="PI3_4_KINASE_1"/>
    <property type="match status" value="1"/>
</dbReference>
<dbReference type="EC" id="2.7.11.1" evidence="2"/>
<dbReference type="InterPro" id="IPR000403">
    <property type="entry name" value="PI3/4_kinase_cat_dom"/>
</dbReference>
<dbReference type="InterPro" id="IPR014009">
    <property type="entry name" value="PIK_FAT"/>
</dbReference>
<dbReference type="InterPro" id="IPR009076">
    <property type="entry name" value="FRB_dom"/>
</dbReference>
<feature type="domain" description="PI3K/PI4K catalytic" evidence="11">
    <location>
        <begin position="2677"/>
        <end position="3000"/>
    </location>
</feature>
<dbReference type="EMBL" id="JAIFTH010000854">
    <property type="protein sequence ID" value="KAG9508887.1"/>
    <property type="molecule type" value="Genomic_DNA"/>
</dbReference>
<accession>A0ABQ7S671</accession>
<dbReference type="Pfam" id="PF08771">
    <property type="entry name" value="FRB_dom"/>
    <property type="match status" value="1"/>
</dbReference>
<feature type="compositionally biased region" description="Gly residues" evidence="10">
    <location>
        <begin position="1167"/>
        <end position="1184"/>
    </location>
</feature>
<feature type="compositionally biased region" description="Low complexity" evidence="10">
    <location>
        <begin position="1707"/>
        <end position="1725"/>
    </location>
</feature>
<name>A0ABQ7S671_9ACAR</name>
<feature type="compositionally biased region" description="Polar residues" evidence="10">
    <location>
        <begin position="779"/>
        <end position="796"/>
    </location>
</feature>
<feature type="compositionally biased region" description="Basic residues" evidence="10">
    <location>
        <begin position="808"/>
        <end position="818"/>
    </location>
</feature>
<dbReference type="PROSITE" id="PS51189">
    <property type="entry name" value="FAT"/>
    <property type="match status" value="1"/>
</dbReference>
<dbReference type="GO" id="GO:0016301">
    <property type="term" value="F:kinase activity"/>
    <property type="evidence" value="ECO:0007669"/>
    <property type="project" value="UniProtKB-KW"/>
</dbReference>
<dbReference type="InterPro" id="IPR026683">
    <property type="entry name" value="TOR_cat"/>
</dbReference>
<feature type="compositionally biased region" description="Low complexity" evidence="10">
    <location>
        <begin position="573"/>
        <end position="599"/>
    </location>
</feature>
<evidence type="ECO:0000256" key="8">
    <source>
        <dbReference type="ARBA" id="ARBA00047899"/>
    </source>
</evidence>
<dbReference type="Pfam" id="PF11865">
    <property type="entry name" value="mTOR_dom"/>
    <property type="match status" value="1"/>
</dbReference>
<dbReference type="InterPro" id="IPR057564">
    <property type="entry name" value="HEAT_ATR"/>
</dbReference>
<dbReference type="CDD" id="cd05169">
    <property type="entry name" value="PIKKc_TOR"/>
    <property type="match status" value="1"/>
</dbReference>
<feature type="region of interest" description="Disordered" evidence="10">
    <location>
        <begin position="1525"/>
        <end position="1559"/>
    </location>
</feature>
<evidence type="ECO:0000259" key="12">
    <source>
        <dbReference type="PROSITE" id="PS51189"/>
    </source>
</evidence>
<evidence type="ECO:0000256" key="7">
    <source>
        <dbReference type="ARBA" id="ARBA00022840"/>
    </source>
</evidence>
<keyword evidence="4" id="KW-0677">Repeat</keyword>
<proteinExistence type="inferred from homology"/>
<dbReference type="SMART" id="SM01343">
    <property type="entry name" value="FATC"/>
    <property type="match status" value="1"/>
</dbReference>
<evidence type="ECO:0000259" key="11">
    <source>
        <dbReference type="PROSITE" id="PS50290"/>
    </source>
</evidence>
<feature type="region of interest" description="Disordered" evidence="10">
    <location>
        <begin position="774"/>
        <end position="796"/>
    </location>
</feature>
<dbReference type="InterPro" id="IPR036940">
    <property type="entry name" value="PI3/4_kinase_cat_sf"/>
</dbReference>
<feature type="region of interest" description="Disordered" evidence="10">
    <location>
        <begin position="1702"/>
        <end position="1745"/>
    </location>
</feature>
<dbReference type="Pfam" id="PF02259">
    <property type="entry name" value="FAT"/>
    <property type="match status" value="1"/>
</dbReference>
<evidence type="ECO:0000256" key="10">
    <source>
        <dbReference type="SAM" id="MobiDB-lite"/>
    </source>
</evidence>